<accession>A0A1M5UX51</accession>
<evidence type="ECO:0000313" key="8">
    <source>
        <dbReference type="EMBL" id="SHH67514.1"/>
    </source>
</evidence>
<evidence type="ECO:0000256" key="2">
    <source>
        <dbReference type="ARBA" id="ARBA00022670"/>
    </source>
</evidence>
<evidence type="ECO:0000313" key="9">
    <source>
        <dbReference type="Proteomes" id="UP000184526"/>
    </source>
</evidence>
<dbReference type="InterPro" id="IPR023827">
    <property type="entry name" value="Peptidase_S8_Asp-AS"/>
</dbReference>
<keyword evidence="4 5" id="KW-0720">Serine protease</keyword>
<dbReference type="GO" id="GO:0004252">
    <property type="term" value="F:serine-type endopeptidase activity"/>
    <property type="evidence" value="ECO:0007669"/>
    <property type="project" value="UniProtKB-UniRule"/>
</dbReference>
<dbReference type="PANTHER" id="PTHR43399:SF4">
    <property type="entry name" value="CELL WALL-ASSOCIATED PROTEASE"/>
    <property type="match status" value="1"/>
</dbReference>
<feature type="active site" description="Charge relay system" evidence="5">
    <location>
        <position position="191"/>
    </location>
</feature>
<dbReference type="InterPro" id="IPR015500">
    <property type="entry name" value="Peptidase_S8_subtilisin-rel"/>
</dbReference>
<dbReference type="PROSITE" id="PS51892">
    <property type="entry name" value="SUBTILASE"/>
    <property type="match status" value="1"/>
</dbReference>
<evidence type="ECO:0000259" key="7">
    <source>
        <dbReference type="Pfam" id="PF00082"/>
    </source>
</evidence>
<dbReference type="Pfam" id="PF00082">
    <property type="entry name" value="Peptidase_S8"/>
    <property type="match status" value="2"/>
</dbReference>
<dbReference type="InterPro" id="IPR036852">
    <property type="entry name" value="Peptidase_S8/S53_dom_sf"/>
</dbReference>
<gene>
    <name evidence="8" type="ORF">SAMN02745196_00981</name>
</gene>
<protein>
    <submittedName>
        <fullName evidence="8">Subtilase family protein</fullName>
    </submittedName>
</protein>
<dbReference type="InterPro" id="IPR017310">
    <property type="entry name" value="Pept_S8A_subtilisin_clostridia"/>
</dbReference>
<proteinExistence type="inferred from homology"/>
<evidence type="ECO:0000256" key="3">
    <source>
        <dbReference type="ARBA" id="ARBA00022801"/>
    </source>
</evidence>
<comment type="similarity">
    <text evidence="1 5">Belongs to the peptidase S8 family.</text>
</comment>
<dbReference type="Proteomes" id="UP000184526">
    <property type="component" value="Unassembled WGS sequence"/>
</dbReference>
<dbReference type="CDD" id="cd07478">
    <property type="entry name" value="Peptidases_S8_CspA-like"/>
    <property type="match status" value="1"/>
</dbReference>
<keyword evidence="6" id="KW-0472">Membrane</keyword>
<keyword evidence="2 5" id="KW-0645">Protease</keyword>
<dbReference type="PROSITE" id="PS00136">
    <property type="entry name" value="SUBTILASE_ASP"/>
    <property type="match status" value="1"/>
</dbReference>
<organism evidence="8 9">
    <name type="scientific">Clostridium collagenovorans DSM 3089</name>
    <dbReference type="NCBI Taxonomy" id="1121306"/>
    <lineage>
        <taxon>Bacteria</taxon>
        <taxon>Bacillati</taxon>
        <taxon>Bacillota</taxon>
        <taxon>Clostridia</taxon>
        <taxon>Eubacteriales</taxon>
        <taxon>Clostridiaceae</taxon>
        <taxon>Clostridium</taxon>
    </lineage>
</organism>
<dbReference type="GO" id="GO:0006508">
    <property type="term" value="P:proteolysis"/>
    <property type="evidence" value="ECO:0007669"/>
    <property type="project" value="UniProtKB-KW"/>
</dbReference>
<dbReference type="PRINTS" id="PR00723">
    <property type="entry name" value="SUBTILISIN"/>
</dbReference>
<feature type="active site" description="Charge relay system" evidence="5">
    <location>
        <position position="119"/>
    </location>
</feature>
<reference evidence="8 9" key="1">
    <citation type="submission" date="2016-11" db="EMBL/GenBank/DDBJ databases">
        <authorList>
            <person name="Jaros S."/>
            <person name="Januszkiewicz K."/>
            <person name="Wedrychowicz H."/>
        </authorList>
    </citation>
    <scope>NUCLEOTIDE SEQUENCE [LARGE SCALE GENOMIC DNA]</scope>
    <source>
        <strain evidence="8 9">DSM 3089</strain>
    </source>
</reference>
<name>A0A1M5UX51_9CLOT</name>
<evidence type="ECO:0000256" key="6">
    <source>
        <dbReference type="SAM" id="Phobius"/>
    </source>
</evidence>
<evidence type="ECO:0000256" key="4">
    <source>
        <dbReference type="ARBA" id="ARBA00022825"/>
    </source>
</evidence>
<dbReference type="EMBL" id="FQXP01000004">
    <property type="protein sequence ID" value="SHH67514.1"/>
    <property type="molecule type" value="Genomic_DNA"/>
</dbReference>
<dbReference type="RefSeq" id="WP_072830682.1">
    <property type="nucleotide sequence ID" value="NZ_FQXP01000004.1"/>
</dbReference>
<feature type="active site" description="Charge relay system" evidence="5">
    <location>
        <position position="512"/>
    </location>
</feature>
<keyword evidence="9" id="KW-1185">Reference proteome</keyword>
<keyword evidence="6" id="KW-1133">Transmembrane helix</keyword>
<keyword evidence="6" id="KW-0812">Transmembrane</keyword>
<dbReference type="STRING" id="1121306.SAMN02745196_00981"/>
<evidence type="ECO:0000256" key="5">
    <source>
        <dbReference type="PROSITE-ProRule" id="PRU01240"/>
    </source>
</evidence>
<dbReference type="AlphaFoldDB" id="A0A1M5UX51"/>
<dbReference type="InterPro" id="IPR000209">
    <property type="entry name" value="Peptidase_S8/S53_dom"/>
</dbReference>
<dbReference type="SUPFAM" id="SSF52743">
    <property type="entry name" value="Subtilisin-like"/>
    <property type="match status" value="1"/>
</dbReference>
<dbReference type="PANTHER" id="PTHR43399">
    <property type="entry name" value="SUBTILISIN-RELATED"/>
    <property type="match status" value="1"/>
</dbReference>
<feature type="domain" description="Peptidase S8/S53" evidence="7">
    <location>
        <begin position="110"/>
        <end position="317"/>
    </location>
</feature>
<dbReference type="Gene3D" id="3.40.50.200">
    <property type="entry name" value="Peptidase S8/S53 domain"/>
    <property type="match status" value="1"/>
</dbReference>
<feature type="transmembrane region" description="Helical" evidence="6">
    <location>
        <begin position="506"/>
        <end position="526"/>
    </location>
</feature>
<evidence type="ECO:0000256" key="1">
    <source>
        <dbReference type="ARBA" id="ARBA00011073"/>
    </source>
</evidence>
<dbReference type="PIRSF" id="PIRSF037894">
    <property type="entry name" value="Subtilisin_rel_CspABC"/>
    <property type="match status" value="1"/>
</dbReference>
<feature type="domain" description="Peptidase S8/S53" evidence="7">
    <location>
        <begin position="443"/>
        <end position="551"/>
    </location>
</feature>
<dbReference type="Gene3D" id="2.60.120.1290">
    <property type="match status" value="1"/>
</dbReference>
<keyword evidence="3 5" id="KW-0378">Hydrolase</keyword>
<sequence>MEFDYKQEYSKAENEFIKTAEKYDVYVLIYGQEYPDALSKINSIPETSAIIVQDTIVLIYTKTSRLREVSKYLKSVSVTQMESIYTLMGSPVEESKAYVMHNKPYLYLRGKGVLVGVIDTGIDYLNKEFQYEDGSTRIVRILDQTIQGDKPIYDLKLGTEFNDKEINEAIAANQRGEDPYKIVPSKDELGHGTAMAGIIGARGAQSYDNQNITGAAPGCEFIVAKLKPASKLKLDLAGVKRNVADAYSPEYILAALRYIVRVSEELKRPIVIYLPLGTCIANREGQNMLELYMDYLVGRKGTIIVTGAGNQGMDENHAQGRIEKSGANATLELKVDKDQGDLFFNIHYKVPDKYSLIIVSPSGQVVQESNPKSLEKEIKFIYEGTKIQVFFEEPRSTIKIKCFNIVEGIWKFVLVGNDIIDGRYWAYLPQRKLLAPGTKFLNSSTESTITVPNKSASLMVCSYYNQSNESIVATSGKGYTIFGDIVPQVTAAGINALVLKPGGGTAIFSGASVAAAVLAGALALIFEWAIVKENIPGIYAYDIKTLVIQGARRPKAYKFPNIDWGYGILDIEGIFNSLRSLEDTNMGNRNIIDELCIEYKLEKTYIRIPKTIFNFE</sequence>
<dbReference type="InterPro" id="IPR034045">
    <property type="entry name" value="Pep_S8_CspA-like"/>
</dbReference>
<dbReference type="InterPro" id="IPR051048">
    <property type="entry name" value="Peptidase_S8/S53_subtilisin"/>
</dbReference>